<evidence type="ECO:0000256" key="3">
    <source>
        <dbReference type="ARBA" id="ARBA00022771"/>
    </source>
</evidence>
<accession>A0ABT3MT26</accession>
<dbReference type="EMBL" id="JAPFCC010000001">
    <property type="protein sequence ID" value="MCW7552507.1"/>
    <property type="molecule type" value="Genomic_DNA"/>
</dbReference>
<keyword evidence="3 5" id="KW-0863">Zinc-finger</keyword>
<dbReference type="PROSITE" id="PS50157">
    <property type="entry name" value="ZINC_FINGER_C2H2_2"/>
    <property type="match status" value="3"/>
</dbReference>
<sequence>MPDYRCVLCNRQFSHGGDFHKHMKTHSGEKTEVCQTCGKKFGVKGNLTRHMKTHEDIRKFPCPVCGIFFTRGEHVTRHIKARHQKPAATVSVQVLERGGAVGTIRSTTQTFSTSQTQTTISNVSSNIGEAQIVTQASSSVVTTTVTQQGETISHFESRQEAAVALLRLAGQGEQAAAEALLQLEGQGDQEAAETLLQLGE</sequence>
<evidence type="ECO:0000256" key="5">
    <source>
        <dbReference type="PROSITE-ProRule" id="PRU00042"/>
    </source>
</evidence>
<feature type="domain" description="C2H2-type" evidence="6">
    <location>
        <begin position="4"/>
        <end position="31"/>
    </location>
</feature>
<dbReference type="PROSITE" id="PS00028">
    <property type="entry name" value="ZINC_FINGER_C2H2_1"/>
    <property type="match status" value="3"/>
</dbReference>
<dbReference type="RefSeq" id="WP_262567461.1">
    <property type="nucleotide sequence ID" value="NZ_JAPFCC010000001.1"/>
</dbReference>
<evidence type="ECO:0000313" key="8">
    <source>
        <dbReference type="Proteomes" id="UP001209854"/>
    </source>
</evidence>
<dbReference type="PANTHER" id="PTHR24394">
    <property type="entry name" value="ZINC FINGER PROTEIN"/>
    <property type="match status" value="1"/>
</dbReference>
<proteinExistence type="predicted"/>
<feature type="domain" description="C2H2-type" evidence="6">
    <location>
        <begin position="60"/>
        <end position="88"/>
    </location>
</feature>
<dbReference type="Gene3D" id="3.30.160.60">
    <property type="entry name" value="Classic Zinc Finger"/>
    <property type="match status" value="3"/>
</dbReference>
<evidence type="ECO:0000259" key="6">
    <source>
        <dbReference type="PROSITE" id="PS50157"/>
    </source>
</evidence>
<evidence type="ECO:0000256" key="1">
    <source>
        <dbReference type="ARBA" id="ARBA00022723"/>
    </source>
</evidence>
<evidence type="ECO:0000256" key="2">
    <source>
        <dbReference type="ARBA" id="ARBA00022737"/>
    </source>
</evidence>
<dbReference type="SMART" id="SM00355">
    <property type="entry name" value="ZnF_C2H2"/>
    <property type="match status" value="3"/>
</dbReference>
<keyword evidence="8" id="KW-1185">Reference proteome</keyword>
<protein>
    <submittedName>
        <fullName evidence="7">C2H2-type zinc finger protein</fullName>
    </submittedName>
</protein>
<evidence type="ECO:0000313" key="7">
    <source>
        <dbReference type="EMBL" id="MCW7552507.1"/>
    </source>
</evidence>
<dbReference type="InterPro" id="IPR036236">
    <property type="entry name" value="Znf_C2H2_sf"/>
</dbReference>
<keyword evidence="2" id="KW-0677">Repeat</keyword>
<keyword evidence="1" id="KW-0479">Metal-binding</keyword>
<feature type="domain" description="C2H2-type" evidence="6">
    <location>
        <begin position="32"/>
        <end position="59"/>
    </location>
</feature>
<dbReference type="Proteomes" id="UP001209854">
    <property type="component" value="Unassembled WGS sequence"/>
</dbReference>
<dbReference type="SUPFAM" id="SSF57667">
    <property type="entry name" value="beta-beta-alpha zinc fingers"/>
    <property type="match status" value="2"/>
</dbReference>
<comment type="caution">
    <text evidence="7">The sequence shown here is derived from an EMBL/GenBank/DDBJ whole genome shotgun (WGS) entry which is preliminary data.</text>
</comment>
<dbReference type="InterPro" id="IPR013087">
    <property type="entry name" value="Znf_C2H2_type"/>
</dbReference>
<gene>
    <name evidence="7" type="ORF">NX722_07575</name>
</gene>
<dbReference type="Pfam" id="PF00096">
    <property type="entry name" value="zf-C2H2"/>
    <property type="match status" value="2"/>
</dbReference>
<reference evidence="7 8" key="1">
    <citation type="submission" date="2022-10" db="EMBL/GenBank/DDBJ databases">
        <title>High-quality genome sequences of two octocoral-associated bacteria, Endozoicomonas euniceicola EF212 and Endozoicomonas gorgoniicola PS125.</title>
        <authorList>
            <person name="Chiou Y.-J."/>
            <person name="Chen Y.-H."/>
        </authorList>
    </citation>
    <scope>NUCLEOTIDE SEQUENCE [LARGE SCALE GENOMIC DNA]</scope>
    <source>
        <strain evidence="7 8">PS125</strain>
    </source>
</reference>
<evidence type="ECO:0000256" key="4">
    <source>
        <dbReference type="ARBA" id="ARBA00022833"/>
    </source>
</evidence>
<dbReference type="PANTHER" id="PTHR24394:SF29">
    <property type="entry name" value="MYONEURIN"/>
    <property type="match status" value="1"/>
</dbReference>
<organism evidence="7 8">
    <name type="scientific">Endozoicomonas gorgoniicola</name>
    <dbReference type="NCBI Taxonomy" id="1234144"/>
    <lineage>
        <taxon>Bacteria</taxon>
        <taxon>Pseudomonadati</taxon>
        <taxon>Pseudomonadota</taxon>
        <taxon>Gammaproteobacteria</taxon>
        <taxon>Oceanospirillales</taxon>
        <taxon>Endozoicomonadaceae</taxon>
        <taxon>Endozoicomonas</taxon>
    </lineage>
</organism>
<keyword evidence="4" id="KW-0862">Zinc</keyword>
<name>A0ABT3MT26_9GAMM</name>